<proteinExistence type="predicted"/>
<feature type="compositionally biased region" description="Pro residues" evidence="1">
    <location>
        <begin position="465"/>
        <end position="479"/>
    </location>
</feature>
<feature type="compositionally biased region" description="Low complexity" evidence="1">
    <location>
        <begin position="540"/>
        <end position="549"/>
    </location>
</feature>
<gene>
    <name evidence="2" type="ORF">VKT23_002800</name>
</gene>
<feature type="compositionally biased region" description="Pro residues" evidence="1">
    <location>
        <begin position="250"/>
        <end position="263"/>
    </location>
</feature>
<accession>A0ABR1JZP5</accession>
<feature type="compositionally biased region" description="Polar residues" evidence="1">
    <location>
        <begin position="730"/>
        <end position="751"/>
    </location>
</feature>
<feature type="region of interest" description="Disordered" evidence="1">
    <location>
        <begin position="170"/>
        <end position="300"/>
    </location>
</feature>
<evidence type="ECO:0000313" key="2">
    <source>
        <dbReference type="EMBL" id="KAK7468288.1"/>
    </source>
</evidence>
<feature type="compositionally biased region" description="Pro residues" evidence="1">
    <location>
        <begin position="424"/>
        <end position="435"/>
    </location>
</feature>
<feature type="compositionally biased region" description="Low complexity" evidence="1">
    <location>
        <begin position="132"/>
        <end position="146"/>
    </location>
</feature>
<organism evidence="2 3">
    <name type="scientific">Marasmiellus scandens</name>
    <dbReference type="NCBI Taxonomy" id="2682957"/>
    <lineage>
        <taxon>Eukaryota</taxon>
        <taxon>Fungi</taxon>
        <taxon>Dikarya</taxon>
        <taxon>Basidiomycota</taxon>
        <taxon>Agaricomycotina</taxon>
        <taxon>Agaricomycetes</taxon>
        <taxon>Agaricomycetidae</taxon>
        <taxon>Agaricales</taxon>
        <taxon>Marasmiineae</taxon>
        <taxon>Omphalotaceae</taxon>
        <taxon>Marasmiellus</taxon>
    </lineage>
</organism>
<feature type="compositionally biased region" description="Low complexity" evidence="1">
    <location>
        <begin position="578"/>
        <end position="590"/>
    </location>
</feature>
<feature type="compositionally biased region" description="Low complexity" evidence="1">
    <location>
        <begin position="436"/>
        <end position="449"/>
    </location>
</feature>
<name>A0ABR1JZP5_9AGAR</name>
<dbReference type="EMBL" id="JBANRG010000003">
    <property type="protein sequence ID" value="KAK7468288.1"/>
    <property type="molecule type" value="Genomic_DNA"/>
</dbReference>
<comment type="caution">
    <text evidence="2">The sequence shown here is derived from an EMBL/GenBank/DDBJ whole genome shotgun (WGS) entry which is preliminary data.</text>
</comment>
<feature type="region of interest" description="Disordered" evidence="1">
    <location>
        <begin position="724"/>
        <end position="759"/>
    </location>
</feature>
<sequence>MSRRTSFSLSEFSQLVSDALDFERDLALALPDHTCTLVQKRLPSPPVGHSPKVIRKIKSLLIRSNKAPSPPPLPIPKVSLLDNSADTLYVPYLPLASRHEMGFESLFCKEQESVCSSRSSRSAYPPTPPRSPSIRRSSSSSGHWRSSSCDAIITTAQEETDPFAKGRVQVVAQQPSPSSDSKSPRRASLQTRPPLPPPTCPLPSPPASPQSRSRDWTLNMPHTDSETESLLRKSKALPPRKRQLQKRRAPPVPPLPPAIPLPEIPGQQQGRVISRKPASAYPPSSYSSNSSASSCDSAQARSVAPSMRSISASVAPSVTTTSSAPSFTPSTAMSATLCSSYSTSSIHSSTSDIPLPLQHPSLSVTSTSTSLSSHRTVLDPERGLPVPVRSSRTDLNLAPTMQLSESVKAKLRARSAANTSKPTSAPPKIPLPPLPVSVSKTSSFTSSTSKIRRTDTIGIERPKKPSPLNPIPPLPPLPSSFPAMSASVTLSRSSSDPHPHGLHANVYGDAASRLKTKSDTHLPLSVSNFLALEEDAESVDVPVPSSSSSLCRKDSIKRNSPPSHAIRVPESPGTGRWSSFGSESEPSGPSLKTRMGMTWKEAMERRESEWEWEEDPTPMPSPTTPTLVSFSVSAAQSQSHGQVLAQGMVETAPLRVSPKSIKGATRKRCGTPMSGWLGKGEGLTLSSGRVGQNGLLARTMSSRVNLPRTEVYYADADADKEAFGLERRPTMTSQRSRNASANSEADSTYWTAKSCFHEE</sequence>
<reference evidence="2 3" key="1">
    <citation type="submission" date="2024-01" db="EMBL/GenBank/DDBJ databases">
        <title>A draft genome for the cacao thread blight pathogen Marasmiellus scandens.</title>
        <authorList>
            <person name="Baruah I.K."/>
            <person name="Leung J."/>
            <person name="Bukari Y."/>
            <person name="Amoako-Attah I."/>
            <person name="Meinhardt L.W."/>
            <person name="Bailey B.A."/>
            <person name="Cohen S.P."/>
        </authorList>
    </citation>
    <scope>NUCLEOTIDE SEQUENCE [LARGE SCALE GENOMIC DNA]</scope>
    <source>
        <strain evidence="2 3">GH-19</strain>
    </source>
</reference>
<feature type="compositionally biased region" description="Basic and acidic residues" evidence="1">
    <location>
        <begin position="452"/>
        <end position="463"/>
    </location>
</feature>
<feature type="compositionally biased region" description="Pro residues" evidence="1">
    <location>
        <begin position="193"/>
        <end position="208"/>
    </location>
</feature>
<feature type="region of interest" description="Disordered" evidence="1">
    <location>
        <begin position="540"/>
        <end position="596"/>
    </location>
</feature>
<feature type="compositionally biased region" description="Low complexity" evidence="1">
    <location>
        <begin position="361"/>
        <end position="373"/>
    </location>
</feature>
<feature type="compositionally biased region" description="Basic residues" evidence="1">
    <location>
        <begin position="232"/>
        <end position="249"/>
    </location>
</feature>
<feature type="region of interest" description="Disordered" evidence="1">
    <location>
        <begin position="414"/>
        <end position="479"/>
    </location>
</feature>
<feature type="compositionally biased region" description="Low complexity" evidence="1">
    <location>
        <begin position="172"/>
        <end position="192"/>
    </location>
</feature>
<feature type="region of interest" description="Disordered" evidence="1">
    <location>
        <begin position="360"/>
        <end position="390"/>
    </location>
</feature>
<feature type="compositionally biased region" description="Low complexity" evidence="1">
    <location>
        <begin position="275"/>
        <end position="300"/>
    </location>
</feature>
<dbReference type="Proteomes" id="UP001498398">
    <property type="component" value="Unassembled WGS sequence"/>
</dbReference>
<evidence type="ECO:0000256" key="1">
    <source>
        <dbReference type="SAM" id="MobiDB-lite"/>
    </source>
</evidence>
<feature type="region of interest" description="Disordered" evidence="1">
    <location>
        <begin position="117"/>
        <end position="146"/>
    </location>
</feature>
<keyword evidence="3" id="KW-1185">Reference proteome</keyword>
<evidence type="ECO:0000313" key="3">
    <source>
        <dbReference type="Proteomes" id="UP001498398"/>
    </source>
</evidence>
<protein>
    <submittedName>
        <fullName evidence="2">Uncharacterized protein</fullName>
    </submittedName>
</protein>